<reference evidence="2" key="1">
    <citation type="submission" date="2022-11" db="EMBL/GenBank/DDBJ databases">
        <authorList>
            <person name="Kikuchi T."/>
        </authorList>
    </citation>
    <scope>NUCLEOTIDE SEQUENCE</scope>
    <source>
        <strain evidence="2">PS1010</strain>
    </source>
</reference>
<feature type="chain" id="PRO_5040342818" description="Nuclear transport factor 2 family protein" evidence="1">
    <location>
        <begin position="17"/>
        <end position="143"/>
    </location>
</feature>
<evidence type="ECO:0008006" key="4">
    <source>
        <dbReference type="Google" id="ProtNLM"/>
    </source>
</evidence>
<dbReference type="EMBL" id="CANHGI010000004">
    <property type="protein sequence ID" value="CAI5447370.1"/>
    <property type="molecule type" value="Genomic_DNA"/>
</dbReference>
<accession>A0A9P1N490</accession>
<name>A0A9P1N490_9PELO</name>
<protein>
    <recommendedName>
        <fullName evidence="4">Nuclear transport factor 2 family protein</fullName>
    </recommendedName>
</protein>
<dbReference type="AlphaFoldDB" id="A0A9P1N490"/>
<evidence type="ECO:0000313" key="3">
    <source>
        <dbReference type="Proteomes" id="UP001152747"/>
    </source>
</evidence>
<comment type="caution">
    <text evidence="2">The sequence shown here is derived from an EMBL/GenBank/DDBJ whole genome shotgun (WGS) entry which is preliminary data.</text>
</comment>
<sequence>MSKFLICLIFLAVAHGENPENAQHSAWLLASNYFNAINQKNYELLKSILHFPVNGFLSQKCSEFGAGVKNTSITFDDLKSVIENMTETGVEMNEHYVQGATWISDEILQWTLNYEPNNTYFSQFQAKKIDGKLKIFHEGVICQ</sequence>
<proteinExistence type="predicted"/>
<feature type="signal peptide" evidence="1">
    <location>
        <begin position="1"/>
        <end position="16"/>
    </location>
</feature>
<keyword evidence="1" id="KW-0732">Signal</keyword>
<keyword evidence="3" id="KW-1185">Reference proteome</keyword>
<gene>
    <name evidence="2" type="ORF">CAMP_LOCUS10007</name>
</gene>
<dbReference type="Proteomes" id="UP001152747">
    <property type="component" value="Unassembled WGS sequence"/>
</dbReference>
<evidence type="ECO:0000313" key="2">
    <source>
        <dbReference type="EMBL" id="CAI5447370.1"/>
    </source>
</evidence>
<evidence type="ECO:0000256" key="1">
    <source>
        <dbReference type="SAM" id="SignalP"/>
    </source>
</evidence>
<organism evidence="2 3">
    <name type="scientific">Caenorhabditis angaria</name>
    <dbReference type="NCBI Taxonomy" id="860376"/>
    <lineage>
        <taxon>Eukaryota</taxon>
        <taxon>Metazoa</taxon>
        <taxon>Ecdysozoa</taxon>
        <taxon>Nematoda</taxon>
        <taxon>Chromadorea</taxon>
        <taxon>Rhabditida</taxon>
        <taxon>Rhabditina</taxon>
        <taxon>Rhabditomorpha</taxon>
        <taxon>Rhabditoidea</taxon>
        <taxon>Rhabditidae</taxon>
        <taxon>Peloderinae</taxon>
        <taxon>Caenorhabditis</taxon>
    </lineage>
</organism>